<dbReference type="PROSITE" id="PS51257">
    <property type="entry name" value="PROKAR_LIPOPROTEIN"/>
    <property type="match status" value="1"/>
</dbReference>
<evidence type="ECO:0008006" key="5">
    <source>
        <dbReference type="Google" id="ProtNLM"/>
    </source>
</evidence>
<dbReference type="EMBL" id="JAEOAH010000013">
    <property type="protein sequence ID" value="MBK3495342.1"/>
    <property type="molecule type" value="Genomic_DNA"/>
</dbReference>
<evidence type="ECO:0000313" key="4">
    <source>
        <dbReference type="Proteomes" id="UP000618943"/>
    </source>
</evidence>
<comment type="caution">
    <text evidence="3">The sequence shown here is derived from an EMBL/GenBank/DDBJ whole genome shotgun (WGS) entry which is preliminary data.</text>
</comment>
<keyword evidence="4" id="KW-1185">Reference proteome</keyword>
<protein>
    <recommendedName>
        <fullName evidence="5">Lipoprotein</fullName>
    </recommendedName>
</protein>
<organism evidence="3 4">
    <name type="scientific">Viridibacillus soli</name>
    <dbReference type="NCBI Taxonomy" id="2798301"/>
    <lineage>
        <taxon>Bacteria</taxon>
        <taxon>Bacillati</taxon>
        <taxon>Bacillota</taxon>
        <taxon>Bacilli</taxon>
        <taxon>Bacillales</taxon>
        <taxon>Caryophanaceae</taxon>
        <taxon>Viridibacillus</taxon>
    </lineage>
</organism>
<evidence type="ECO:0000256" key="2">
    <source>
        <dbReference type="SAM" id="SignalP"/>
    </source>
</evidence>
<reference evidence="3 4" key="1">
    <citation type="submission" date="2020-12" db="EMBL/GenBank/DDBJ databases">
        <title>YIM B01967 draft genome.</title>
        <authorList>
            <person name="Yan X."/>
        </authorList>
    </citation>
    <scope>NUCLEOTIDE SEQUENCE [LARGE SCALE GENOMIC DNA]</scope>
    <source>
        <strain evidence="3 4">YIM B01967</strain>
    </source>
</reference>
<dbReference type="Proteomes" id="UP000618943">
    <property type="component" value="Unassembled WGS sequence"/>
</dbReference>
<proteinExistence type="predicted"/>
<accession>A0ABS1H8B2</accession>
<name>A0ABS1H8B2_9BACL</name>
<feature type="chain" id="PRO_5045598244" description="Lipoprotein" evidence="2">
    <location>
        <begin position="25"/>
        <end position="207"/>
    </location>
</feature>
<sequence>MKKTWLLAPMAAVLLLAACGGAEKETKKESTDVSADAKEQTANPKVDSKEVEKETTKSELGKLTVVYKNKELKKSVKNGPVNLDVNAIQIATLEPSEAYKDSFDGKEKVTIATVEMAVENTVDDTTHFYPDQATLTTDTGEQVEARLILSDNIGGDFLGKIKKDGNVIFVLKSEPEKIGKVTLHIDGASDESYVSVGKDIKMEIPIK</sequence>
<dbReference type="Gene3D" id="2.60.40.4170">
    <property type="match status" value="1"/>
</dbReference>
<dbReference type="RefSeq" id="WP_200749084.1">
    <property type="nucleotide sequence ID" value="NZ_JAEOAH010000013.1"/>
</dbReference>
<keyword evidence="2" id="KW-0732">Signal</keyword>
<evidence type="ECO:0000313" key="3">
    <source>
        <dbReference type="EMBL" id="MBK3495342.1"/>
    </source>
</evidence>
<gene>
    <name evidence="3" type="ORF">JFL43_10870</name>
</gene>
<feature type="signal peptide" evidence="2">
    <location>
        <begin position="1"/>
        <end position="24"/>
    </location>
</feature>
<evidence type="ECO:0000256" key="1">
    <source>
        <dbReference type="SAM" id="MobiDB-lite"/>
    </source>
</evidence>
<feature type="region of interest" description="Disordered" evidence="1">
    <location>
        <begin position="24"/>
        <end position="54"/>
    </location>
</feature>
<feature type="compositionally biased region" description="Basic and acidic residues" evidence="1">
    <location>
        <begin position="24"/>
        <end position="39"/>
    </location>
</feature>